<keyword evidence="1" id="KW-1133">Transmembrane helix</keyword>
<dbReference type="Proteomes" id="UP001595978">
    <property type="component" value="Unassembled WGS sequence"/>
</dbReference>
<feature type="transmembrane region" description="Helical" evidence="1">
    <location>
        <begin position="20"/>
        <end position="37"/>
    </location>
</feature>
<feature type="transmembrane region" description="Helical" evidence="1">
    <location>
        <begin position="108"/>
        <end position="130"/>
    </location>
</feature>
<evidence type="ECO:0000256" key="1">
    <source>
        <dbReference type="SAM" id="Phobius"/>
    </source>
</evidence>
<feature type="transmembrane region" description="Helical" evidence="1">
    <location>
        <begin position="83"/>
        <end position="102"/>
    </location>
</feature>
<dbReference type="SUPFAM" id="SSF103473">
    <property type="entry name" value="MFS general substrate transporter"/>
    <property type="match status" value="1"/>
</dbReference>
<accession>A0ABW0RAE1</accession>
<feature type="transmembrane region" description="Helical" evidence="1">
    <location>
        <begin position="49"/>
        <end position="71"/>
    </location>
</feature>
<proteinExistence type="predicted"/>
<protein>
    <recommendedName>
        <fullName evidence="4">Branched-chain amino acid ABC transporter substrate-binding protein</fullName>
    </recommendedName>
</protein>
<dbReference type="RefSeq" id="WP_390309058.1">
    <property type="nucleotide sequence ID" value="NZ_JBHSNQ010000048.1"/>
</dbReference>
<comment type="caution">
    <text evidence="2">The sequence shown here is derived from an EMBL/GenBank/DDBJ whole genome shotgun (WGS) entry which is preliminary data.</text>
</comment>
<gene>
    <name evidence="2" type="ORF">ACFPOH_06150</name>
</gene>
<keyword evidence="1" id="KW-0472">Membrane</keyword>
<evidence type="ECO:0000313" key="3">
    <source>
        <dbReference type="Proteomes" id="UP001595978"/>
    </source>
</evidence>
<evidence type="ECO:0008006" key="4">
    <source>
        <dbReference type="Google" id="ProtNLM"/>
    </source>
</evidence>
<evidence type="ECO:0000313" key="2">
    <source>
        <dbReference type="EMBL" id="MFC5541363.1"/>
    </source>
</evidence>
<organism evidence="2 3">
    <name type="scientific">Ureibacillus suwonensis</name>
    <dbReference type="NCBI Taxonomy" id="313007"/>
    <lineage>
        <taxon>Bacteria</taxon>
        <taxon>Bacillati</taxon>
        <taxon>Bacillota</taxon>
        <taxon>Bacilli</taxon>
        <taxon>Bacillales</taxon>
        <taxon>Caryophanaceae</taxon>
        <taxon>Ureibacillus</taxon>
    </lineage>
</organism>
<reference evidence="3" key="1">
    <citation type="journal article" date="2019" name="Int. J. Syst. Evol. Microbiol.">
        <title>The Global Catalogue of Microorganisms (GCM) 10K type strain sequencing project: providing services to taxonomists for standard genome sequencing and annotation.</title>
        <authorList>
            <consortium name="The Broad Institute Genomics Platform"/>
            <consortium name="The Broad Institute Genome Sequencing Center for Infectious Disease"/>
            <person name="Wu L."/>
            <person name="Ma J."/>
        </authorList>
    </citation>
    <scope>NUCLEOTIDE SEQUENCE [LARGE SCALE GENOMIC DNA]</scope>
    <source>
        <strain evidence="3">CCUG 56331</strain>
    </source>
</reference>
<keyword evidence="1" id="KW-0812">Transmembrane</keyword>
<name>A0ABW0RAE1_9BACL</name>
<dbReference type="EMBL" id="JBHSNQ010000048">
    <property type="protein sequence ID" value="MFC5541363.1"/>
    <property type="molecule type" value="Genomic_DNA"/>
</dbReference>
<keyword evidence="3" id="KW-1185">Reference proteome</keyword>
<dbReference type="InterPro" id="IPR036259">
    <property type="entry name" value="MFS_trans_sf"/>
</dbReference>
<sequence>MKKIGDERLKLQNLKNIRIVYFIQTFGIICILGYDWVTKGFDAMWDNPLWMLFMLTTVISAYLSMGIAADYESTEMNPKKQMMISMVVLVFISLGLGIATALTDGYNFLDGILIGGIILICGIFPIVYLYNLRKKRLDGTQEE</sequence>